<comment type="catalytic activity">
    <reaction evidence="16">
        <text>heptanal + NAD(+) + H2O = heptanoate + NADH + 2 H(+)</text>
        <dbReference type="Rhea" id="RHEA:44108"/>
        <dbReference type="ChEBI" id="CHEBI:15377"/>
        <dbReference type="ChEBI" id="CHEBI:15378"/>
        <dbReference type="ChEBI" id="CHEBI:32362"/>
        <dbReference type="ChEBI" id="CHEBI:34787"/>
        <dbReference type="ChEBI" id="CHEBI:57540"/>
        <dbReference type="ChEBI" id="CHEBI:57945"/>
    </reaction>
</comment>
<dbReference type="GO" id="GO:0006631">
    <property type="term" value="P:fatty acid metabolic process"/>
    <property type="evidence" value="ECO:0007669"/>
    <property type="project" value="UniProtKB-KW"/>
</dbReference>
<evidence type="ECO:0000256" key="26">
    <source>
        <dbReference type="ARBA" id="ARBA00049148"/>
    </source>
</evidence>
<evidence type="ECO:0000256" key="1">
    <source>
        <dbReference type="ARBA" id="ARBA00004131"/>
    </source>
</evidence>
<dbReference type="AlphaFoldDB" id="A0AAJ7WND8"/>
<evidence type="ECO:0000313" key="34">
    <source>
        <dbReference type="Proteomes" id="UP001318040"/>
    </source>
</evidence>
<dbReference type="InterPro" id="IPR016160">
    <property type="entry name" value="Ald_DH_CS_CYS"/>
</dbReference>
<protein>
    <recommendedName>
        <fullName evidence="28">Aldehyde dehydrogenase</fullName>
    </recommendedName>
</protein>
<evidence type="ECO:0000256" key="10">
    <source>
        <dbReference type="ARBA" id="ARBA00022989"/>
    </source>
</evidence>
<dbReference type="Pfam" id="PF00171">
    <property type="entry name" value="Aldedh"/>
    <property type="match status" value="1"/>
</dbReference>
<dbReference type="InterPro" id="IPR016161">
    <property type="entry name" value="Ald_DH/histidinol_DH"/>
</dbReference>
<comment type="catalytic activity">
    <reaction evidence="15">
        <text>2,6,10,14-tetramethylpentadecanal + NAD(+) + H2O = 2,6,10,14-tetramethylpentadecanoate + NADH + 2 H(+)</text>
        <dbReference type="Rhea" id="RHEA:44016"/>
        <dbReference type="ChEBI" id="CHEBI:15377"/>
        <dbReference type="ChEBI" id="CHEBI:15378"/>
        <dbReference type="ChEBI" id="CHEBI:49189"/>
        <dbReference type="ChEBI" id="CHEBI:57540"/>
        <dbReference type="ChEBI" id="CHEBI:57945"/>
        <dbReference type="ChEBI" id="CHEBI:77268"/>
    </reaction>
</comment>
<dbReference type="PANTHER" id="PTHR43570">
    <property type="entry name" value="ALDEHYDE DEHYDROGENASE"/>
    <property type="match status" value="1"/>
</dbReference>
<keyword evidence="6 32" id="KW-0812">Transmembrane</keyword>
<keyword evidence="11 28" id="KW-0560">Oxidoreductase</keyword>
<dbReference type="Gene3D" id="3.40.605.10">
    <property type="entry name" value="Aldehyde Dehydrogenase, Chain A, domain 1"/>
    <property type="match status" value="1"/>
</dbReference>
<dbReference type="Gene3D" id="3.40.309.10">
    <property type="entry name" value="Aldehyde Dehydrogenase, Chain A, domain 2"/>
    <property type="match status" value="1"/>
</dbReference>
<dbReference type="InterPro" id="IPR015590">
    <property type="entry name" value="Aldehyde_DH_dom"/>
</dbReference>
<evidence type="ECO:0000256" key="2">
    <source>
        <dbReference type="ARBA" id="ARBA00004524"/>
    </source>
</evidence>
<name>A0AAJ7WND8_PETMA</name>
<comment type="catalytic activity">
    <reaction evidence="24">
        <text>a fatty aldehyde + NAD(+) + H2O = a fatty acid + NADH + 2 H(+)</text>
        <dbReference type="Rhea" id="RHEA:49832"/>
        <dbReference type="ChEBI" id="CHEBI:15377"/>
        <dbReference type="ChEBI" id="CHEBI:15378"/>
        <dbReference type="ChEBI" id="CHEBI:28868"/>
        <dbReference type="ChEBI" id="CHEBI:35746"/>
        <dbReference type="ChEBI" id="CHEBI:57540"/>
        <dbReference type="ChEBI" id="CHEBI:57945"/>
    </reaction>
</comment>
<evidence type="ECO:0000256" key="8">
    <source>
        <dbReference type="ARBA" id="ARBA00022832"/>
    </source>
</evidence>
<dbReference type="InterPro" id="IPR016163">
    <property type="entry name" value="Ald_DH_C"/>
</dbReference>
<dbReference type="FunFam" id="3.40.605.10:FF:000004">
    <property type="entry name" value="Aldehyde dehydrogenase"/>
    <property type="match status" value="1"/>
</dbReference>
<comment type="catalytic activity">
    <reaction evidence="23">
        <text>(2E)-hexadecenal + NAD(+) + H2O = (E)-hexadec-2-enoate + NADH + 2 H(+)</text>
        <dbReference type="Rhea" id="RHEA:36135"/>
        <dbReference type="ChEBI" id="CHEBI:15377"/>
        <dbReference type="ChEBI" id="CHEBI:15378"/>
        <dbReference type="ChEBI" id="CHEBI:17585"/>
        <dbReference type="ChEBI" id="CHEBI:57540"/>
        <dbReference type="ChEBI" id="CHEBI:57945"/>
        <dbReference type="ChEBI" id="CHEBI:72745"/>
    </reaction>
</comment>
<evidence type="ECO:0000256" key="13">
    <source>
        <dbReference type="ARBA" id="ARBA00023098"/>
    </source>
</evidence>
<dbReference type="KEGG" id="pmrn:116939079"/>
<evidence type="ECO:0000256" key="32">
    <source>
        <dbReference type="SAM" id="Phobius"/>
    </source>
</evidence>
<comment type="catalytic activity">
    <reaction evidence="27">
        <text>an aldehyde + NAD(+) + H2O = a carboxylate + NADH + 2 H(+)</text>
        <dbReference type="Rhea" id="RHEA:16185"/>
        <dbReference type="ChEBI" id="CHEBI:15377"/>
        <dbReference type="ChEBI" id="CHEBI:15378"/>
        <dbReference type="ChEBI" id="CHEBI:17478"/>
        <dbReference type="ChEBI" id="CHEBI:29067"/>
        <dbReference type="ChEBI" id="CHEBI:57540"/>
        <dbReference type="ChEBI" id="CHEBI:57945"/>
        <dbReference type="EC" id="1.2.1.3"/>
    </reaction>
</comment>
<comment type="subcellular location">
    <subcellularLocation>
        <location evidence="1">Endoplasmic reticulum membrane</location>
        <topology evidence="1">Single-pass membrane protein</topology>
        <orientation evidence="1">Cytoplasmic side</orientation>
    </subcellularLocation>
    <subcellularLocation>
        <location evidence="2">Microsome membrane</location>
    </subcellularLocation>
</comment>
<proteinExistence type="inferred from homology"/>
<dbReference type="RefSeq" id="XP_032802884.1">
    <property type="nucleotide sequence ID" value="XM_032946993.1"/>
</dbReference>
<organism evidence="34 36">
    <name type="scientific">Petromyzon marinus</name>
    <name type="common">Sea lamprey</name>
    <dbReference type="NCBI Taxonomy" id="7757"/>
    <lineage>
        <taxon>Eukaryota</taxon>
        <taxon>Metazoa</taxon>
        <taxon>Chordata</taxon>
        <taxon>Craniata</taxon>
        <taxon>Vertebrata</taxon>
        <taxon>Cyclostomata</taxon>
        <taxon>Hyperoartia</taxon>
        <taxon>Petromyzontiformes</taxon>
        <taxon>Petromyzontidae</taxon>
        <taxon>Petromyzon</taxon>
    </lineage>
</organism>
<keyword evidence="5" id="KW-0597">Phosphoprotein</keyword>
<dbReference type="InterPro" id="IPR029510">
    <property type="entry name" value="Ald_DH_CS_GLU"/>
</dbReference>
<evidence type="ECO:0000259" key="33">
    <source>
        <dbReference type="Pfam" id="PF00171"/>
    </source>
</evidence>
<keyword evidence="9" id="KW-0492">Microsome</keyword>
<evidence type="ECO:0000256" key="22">
    <source>
        <dbReference type="ARBA" id="ARBA00048806"/>
    </source>
</evidence>
<keyword evidence="10 32" id="KW-1133">Transmembrane helix</keyword>
<comment type="catalytic activity">
    <reaction evidence="17">
        <text>(2E,6E)-farnesal + NAD(+) + H2O = (2E,6E)-farnesoate + NADH + 2 H(+)</text>
        <dbReference type="Rhea" id="RHEA:24216"/>
        <dbReference type="ChEBI" id="CHEBI:15377"/>
        <dbReference type="ChEBI" id="CHEBI:15378"/>
        <dbReference type="ChEBI" id="CHEBI:15894"/>
        <dbReference type="ChEBI" id="CHEBI:57540"/>
        <dbReference type="ChEBI" id="CHEBI:57945"/>
        <dbReference type="ChEBI" id="CHEBI:83276"/>
        <dbReference type="EC" id="1.2.1.94"/>
    </reaction>
</comment>
<evidence type="ECO:0000256" key="4">
    <source>
        <dbReference type="ARBA" id="ARBA00011738"/>
    </source>
</evidence>
<evidence type="ECO:0000256" key="18">
    <source>
        <dbReference type="ARBA" id="ARBA00047959"/>
    </source>
</evidence>
<dbReference type="PANTHER" id="PTHR43570:SF9">
    <property type="entry name" value="ALDEHYDE DEHYDROGENASE FAMILY 3 MEMBER A2"/>
    <property type="match status" value="1"/>
</dbReference>
<evidence type="ECO:0000256" key="29">
    <source>
        <dbReference type="PIRSR" id="PIRSR036492-1"/>
    </source>
</evidence>
<evidence type="ECO:0000256" key="12">
    <source>
        <dbReference type="ARBA" id="ARBA00023027"/>
    </source>
</evidence>
<dbReference type="RefSeq" id="XP_032802882.1">
    <property type="nucleotide sequence ID" value="XM_032946991.1"/>
</dbReference>
<evidence type="ECO:0000256" key="25">
    <source>
        <dbReference type="ARBA" id="ARBA00048972"/>
    </source>
</evidence>
<evidence type="ECO:0000256" key="5">
    <source>
        <dbReference type="ARBA" id="ARBA00022553"/>
    </source>
</evidence>
<evidence type="ECO:0000256" key="6">
    <source>
        <dbReference type="ARBA" id="ARBA00022692"/>
    </source>
</evidence>
<dbReference type="PROSITE" id="PS00687">
    <property type="entry name" value="ALDEHYDE_DEHYDR_GLU"/>
    <property type="match status" value="1"/>
</dbReference>
<dbReference type="PROSITE" id="PS00070">
    <property type="entry name" value="ALDEHYDE_DEHYDR_CYS"/>
    <property type="match status" value="1"/>
</dbReference>
<keyword evidence="14 32" id="KW-0472">Membrane</keyword>
<dbReference type="GO" id="GO:0120553">
    <property type="term" value="F:farnesal dehydrogenase (NAD+) activity"/>
    <property type="evidence" value="ECO:0007669"/>
    <property type="project" value="UniProtKB-EC"/>
</dbReference>
<evidence type="ECO:0000256" key="16">
    <source>
        <dbReference type="ARBA" id="ARBA00047531"/>
    </source>
</evidence>
<evidence type="ECO:0000256" key="31">
    <source>
        <dbReference type="RuleBase" id="RU003345"/>
    </source>
</evidence>
<dbReference type="GO" id="GO:0005789">
    <property type="term" value="C:endoplasmic reticulum membrane"/>
    <property type="evidence" value="ECO:0007669"/>
    <property type="project" value="UniProtKB-SubCell"/>
</dbReference>
<dbReference type="GO" id="GO:0004028">
    <property type="term" value="F:3-chloroallyl aldehyde dehydrogenase activity"/>
    <property type="evidence" value="ECO:0007669"/>
    <property type="project" value="TreeGrafter"/>
</dbReference>
<evidence type="ECO:0000313" key="36">
    <source>
        <dbReference type="RefSeq" id="XP_032802883.1"/>
    </source>
</evidence>
<evidence type="ECO:0000256" key="30">
    <source>
        <dbReference type="PROSITE-ProRule" id="PRU10007"/>
    </source>
</evidence>
<evidence type="ECO:0000256" key="21">
    <source>
        <dbReference type="ARBA" id="ARBA00048648"/>
    </source>
</evidence>
<evidence type="ECO:0000256" key="19">
    <source>
        <dbReference type="ARBA" id="ARBA00048322"/>
    </source>
</evidence>
<comment type="catalytic activity">
    <reaction evidence="21">
        <text>octadecanal + NAD(+) + H2O = octadecanoate + NADH + 2 H(+)</text>
        <dbReference type="Rhea" id="RHEA:44020"/>
        <dbReference type="ChEBI" id="CHEBI:15377"/>
        <dbReference type="ChEBI" id="CHEBI:15378"/>
        <dbReference type="ChEBI" id="CHEBI:17034"/>
        <dbReference type="ChEBI" id="CHEBI:25629"/>
        <dbReference type="ChEBI" id="CHEBI:57540"/>
        <dbReference type="ChEBI" id="CHEBI:57945"/>
    </reaction>
</comment>
<accession>A0AAJ7WND8</accession>
<comment type="similarity">
    <text evidence="3 28 31">Belongs to the aldehyde dehydrogenase family.</text>
</comment>
<keyword evidence="7" id="KW-0256">Endoplasmic reticulum</keyword>
<evidence type="ECO:0000256" key="28">
    <source>
        <dbReference type="PIRNR" id="PIRNR036492"/>
    </source>
</evidence>
<evidence type="ECO:0000313" key="37">
    <source>
        <dbReference type="RefSeq" id="XP_032802884.1"/>
    </source>
</evidence>
<evidence type="ECO:0000256" key="11">
    <source>
        <dbReference type="ARBA" id="ARBA00023002"/>
    </source>
</evidence>
<keyword evidence="34" id="KW-1185">Reference proteome</keyword>
<evidence type="ECO:0000256" key="15">
    <source>
        <dbReference type="ARBA" id="ARBA00047498"/>
    </source>
</evidence>
<comment type="catalytic activity">
    <reaction evidence="26">
        <text>hexadecanoate + NADH + 2 H(+) = hexadecanal + NAD(+) + H2O</text>
        <dbReference type="Rhea" id="RHEA:33739"/>
        <dbReference type="ChEBI" id="CHEBI:7896"/>
        <dbReference type="ChEBI" id="CHEBI:15377"/>
        <dbReference type="ChEBI" id="CHEBI:15378"/>
        <dbReference type="ChEBI" id="CHEBI:17600"/>
        <dbReference type="ChEBI" id="CHEBI:57540"/>
        <dbReference type="ChEBI" id="CHEBI:57945"/>
    </reaction>
</comment>
<feature type="transmembrane region" description="Helical" evidence="32">
    <location>
        <begin position="472"/>
        <end position="491"/>
    </location>
</feature>
<comment type="catalytic activity">
    <reaction evidence="25">
        <text>decanal + NAD(+) + H2O = decanoate + NADH + 2 H(+)</text>
        <dbReference type="Rhea" id="RHEA:44104"/>
        <dbReference type="ChEBI" id="CHEBI:15377"/>
        <dbReference type="ChEBI" id="CHEBI:15378"/>
        <dbReference type="ChEBI" id="CHEBI:27689"/>
        <dbReference type="ChEBI" id="CHEBI:31457"/>
        <dbReference type="ChEBI" id="CHEBI:57540"/>
        <dbReference type="ChEBI" id="CHEBI:57945"/>
    </reaction>
</comment>
<dbReference type="FunFam" id="3.40.309.10:FF:000003">
    <property type="entry name" value="Aldehyde dehydrogenase"/>
    <property type="match status" value="1"/>
</dbReference>
<comment type="catalytic activity">
    <reaction evidence="20">
        <text>22-oxodocosanoate + NAD(+) + H2O = docosanedioate + NADH + 2 H(+)</text>
        <dbReference type="Rhea" id="RHEA:39015"/>
        <dbReference type="ChEBI" id="CHEBI:15377"/>
        <dbReference type="ChEBI" id="CHEBI:15378"/>
        <dbReference type="ChEBI" id="CHEBI:57540"/>
        <dbReference type="ChEBI" id="CHEBI:57945"/>
        <dbReference type="ChEBI" id="CHEBI:76298"/>
        <dbReference type="ChEBI" id="CHEBI:76299"/>
    </reaction>
</comment>
<comment type="catalytic activity">
    <reaction evidence="22">
        <text>octanal + NAD(+) + H2O = octanoate + NADH + 2 H(+)</text>
        <dbReference type="Rhea" id="RHEA:44100"/>
        <dbReference type="ChEBI" id="CHEBI:15377"/>
        <dbReference type="ChEBI" id="CHEBI:15378"/>
        <dbReference type="ChEBI" id="CHEBI:17935"/>
        <dbReference type="ChEBI" id="CHEBI:25646"/>
        <dbReference type="ChEBI" id="CHEBI:57540"/>
        <dbReference type="ChEBI" id="CHEBI:57945"/>
    </reaction>
</comment>
<dbReference type="PIRSF" id="PIRSF036492">
    <property type="entry name" value="ALDH"/>
    <property type="match status" value="1"/>
</dbReference>
<feature type="active site" evidence="29 30">
    <location>
        <position position="210"/>
    </location>
</feature>
<keyword evidence="8" id="KW-0276">Fatty acid metabolism</keyword>
<evidence type="ECO:0000256" key="14">
    <source>
        <dbReference type="ARBA" id="ARBA00023136"/>
    </source>
</evidence>
<gene>
    <name evidence="35 36 37" type="primary">LOC116939079</name>
</gene>
<evidence type="ECO:0000256" key="9">
    <source>
        <dbReference type="ARBA" id="ARBA00022848"/>
    </source>
</evidence>
<dbReference type="InterPro" id="IPR012394">
    <property type="entry name" value="Aldehyde_DH_NAD(P)"/>
</dbReference>
<dbReference type="InterPro" id="IPR016162">
    <property type="entry name" value="Ald_DH_N"/>
</dbReference>
<keyword evidence="12" id="KW-0520">NAD</keyword>
<comment type="catalytic activity">
    <reaction evidence="18">
        <text>tetradecanal + NAD(+) + H2O = tetradecanoate + NADH + 2 H(+)</text>
        <dbReference type="Rhea" id="RHEA:44172"/>
        <dbReference type="ChEBI" id="CHEBI:15377"/>
        <dbReference type="ChEBI" id="CHEBI:15378"/>
        <dbReference type="ChEBI" id="CHEBI:30807"/>
        <dbReference type="ChEBI" id="CHEBI:57540"/>
        <dbReference type="ChEBI" id="CHEBI:57945"/>
        <dbReference type="ChEBI" id="CHEBI:84067"/>
    </reaction>
</comment>
<sequence>MGDFQEVVSRARQAFRTGRSRDIAFREEQLRALNQLMEENEKELCQSLYEDLHKCKFEVILHELVPAKNDMAFIVSNLREWMKPQPVSRSLITLADTVYIEPQPLGVCLIMGAWNYPGGLVFQPLAGAIAAGNAAVIKPSELSENTAKLLAKLFPRYLDKDMYQVVLGGPAETTELLKQRFDHIFYTGGPTVARIVMAAAAPHLTPVLLELGGKSPCFVHRDSNLQLAARRITWGRFINSGQTCIAPDYVLCEPSVQEPLVEAIRVTLKEYYGEDPKKSLDYGRIVNKRHFDRVKGLMAGAKVAIGGETDEAELYIAPTVLTDVDASSAAMQEEIFGPILPIMTVNGVDDAITFINDREKPLAIYVFALDKKVVKRLVDETSSGGFTSNDTLFNYAVEGMPFGGVGNSGMGSYHGKHSFNSFSHMRAVGLRGQSMESANTIRYPPYSDKKLSWCQWAIGKKMSKGGRGGRSTILSIALLGLALVGAFAALLTKVKNQKPNQAL</sequence>
<evidence type="ECO:0000256" key="24">
    <source>
        <dbReference type="ARBA" id="ARBA00048895"/>
    </source>
</evidence>
<feature type="domain" description="Aldehyde dehydrogenase" evidence="33">
    <location>
        <begin position="3"/>
        <end position="428"/>
    </location>
</feature>
<dbReference type="GO" id="GO:0006081">
    <property type="term" value="P:aldehyde metabolic process"/>
    <property type="evidence" value="ECO:0007669"/>
    <property type="project" value="InterPro"/>
</dbReference>
<comment type="subunit">
    <text evidence="4">Homodimer.</text>
</comment>
<dbReference type="Proteomes" id="UP001318040">
    <property type="component" value="Chromosome 5"/>
</dbReference>
<evidence type="ECO:0000256" key="17">
    <source>
        <dbReference type="ARBA" id="ARBA00047920"/>
    </source>
</evidence>
<evidence type="ECO:0000256" key="20">
    <source>
        <dbReference type="ARBA" id="ARBA00048607"/>
    </source>
</evidence>
<comment type="catalytic activity">
    <reaction evidence="19">
        <text>dodecanoate + NADH + 2 H(+) = dodecanal + NAD(+) + H2O</text>
        <dbReference type="Rhea" id="RHEA:44168"/>
        <dbReference type="ChEBI" id="CHEBI:15377"/>
        <dbReference type="ChEBI" id="CHEBI:15378"/>
        <dbReference type="ChEBI" id="CHEBI:18262"/>
        <dbReference type="ChEBI" id="CHEBI:27836"/>
        <dbReference type="ChEBI" id="CHEBI:57540"/>
        <dbReference type="ChEBI" id="CHEBI:57945"/>
    </reaction>
</comment>
<dbReference type="RefSeq" id="XP_032802883.1">
    <property type="nucleotide sequence ID" value="XM_032946992.1"/>
</dbReference>
<keyword evidence="13" id="KW-0443">Lipid metabolism</keyword>
<dbReference type="SUPFAM" id="SSF53720">
    <property type="entry name" value="ALDH-like"/>
    <property type="match status" value="1"/>
</dbReference>
<evidence type="ECO:0000256" key="7">
    <source>
        <dbReference type="ARBA" id="ARBA00022824"/>
    </source>
</evidence>
<feature type="active site" evidence="29">
    <location>
        <position position="244"/>
    </location>
</feature>
<reference evidence="35 36" key="1">
    <citation type="submission" date="2025-04" db="UniProtKB">
        <authorList>
            <consortium name="RefSeq"/>
        </authorList>
    </citation>
    <scope>IDENTIFICATION</scope>
    <source>
        <tissue evidence="35 36">Sperm</tissue>
    </source>
</reference>
<evidence type="ECO:0000313" key="35">
    <source>
        <dbReference type="RefSeq" id="XP_032802882.1"/>
    </source>
</evidence>
<evidence type="ECO:0000256" key="3">
    <source>
        <dbReference type="ARBA" id="ARBA00009986"/>
    </source>
</evidence>
<evidence type="ECO:0000256" key="23">
    <source>
        <dbReference type="ARBA" id="ARBA00048826"/>
    </source>
</evidence>
<evidence type="ECO:0000256" key="27">
    <source>
        <dbReference type="ARBA" id="ARBA00049194"/>
    </source>
</evidence>
<dbReference type="GeneID" id="116939079"/>